<feature type="domain" description="Alpha-D-phosphohexomutase alpha/beta/alpha" evidence="11">
    <location>
        <begin position="258"/>
        <end position="361"/>
    </location>
</feature>
<reference evidence="12 13" key="1">
    <citation type="journal article" date="2016" name="Nat. Commun.">
        <title>Thousands of microbial genomes shed light on interconnected biogeochemical processes in an aquifer system.</title>
        <authorList>
            <person name="Anantharaman K."/>
            <person name="Brown C.T."/>
            <person name="Hug L.A."/>
            <person name="Sharon I."/>
            <person name="Castelle C.J."/>
            <person name="Probst A.J."/>
            <person name="Thomas B.C."/>
            <person name="Singh A."/>
            <person name="Wilkins M.J."/>
            <person name="Karaoz U."/>
            <person name="Brodie E.L."/>
            <person name="Williams K.H."/>
            <person name="Hubbard S.S."/>
            <person name="Banfield J.F."/>
        </authorList>
    </citation>
    <scope>NUCLEOTIDE SEQUENCE [LARGE SCALE GENOMIC DNA]</scope>
</reference>
<dbReference type="SUPFAM" id="SSF53738">
    <property type="entry name" value="Phosphoglucomutase, first 3 domains"/>
    <property type="match status" value="3"/>
</dbReference>
<dbReference type="Proteomes" id="UP000178276">
    <property type="component" value="Unassembled WGS sequence"/>
</dbReference>
<dbReference type="Pfam" id="PF02879">
    <property type="entry name" value="PGM_PMM_II"/>
    <property type="match status" value="1"/>
</dbReference>
<comment type="caution">
    <text evidence="12">The sequence shown here is derived from an EMBL/GenBank/DDBJ whole genome shotgun (WGS) entry which is preliminary data.</text>
</comment>
<evidence type="ECO:0008006" key="14">
    <source>
        <dbReference type="Google" id="ProtNLM"/>
    </source>
</evidence>
<evidence type="ECO:0000256" key="5">
    <source>
        <dbReference type="ARBA" id="ARBA00022842"/>
    </source>
</evidence>
<evidence type="ECO:0000256" key="6">
    <source>
        <dbReference type="ARBA" id="ARBA00023235"/>
    </source>
</evidence>
<dbReference type="Pfam" id="PF02880">
    <property type="entry name" value="PGM_PMM_III"/>
    <property type="match status" value="1"/>
</dbReference>
<protein>
    <recommendedName>
        <fullName evidence="14">Phosphomannomutase/phosphoglucomutase</fullName>
    </recommendedName>
</protein>
<comment type="similarity">
    <text evidence="2 7">Belongs to the phosphohexose mutase family.</text>
</comment>
<dbReference type="Gene3D" id="3.40.120.10">
    <property type="entry name" value="Alpha-D-Glucose-1,6-Bisphosphate, subunit A, domain 3"/>
    <property type="match status" value="3"/>
</dbReference>
<evidence type="ECO:0000313" key="12">
    <source>
        <dbReference type="EMBL" id="OGF73577.1"/>
    </source>
</evidence>
<organism evidence="12 13">
    <name type="scientific">Candidatus Giovannonibacteria bacterium RIFCSPHIGHO2_02_43_16</name>
    <dbReference type="NCBI Taxonomy" id="1798331"/>
    <lineage>
        <taxon>Bacteria</taxon>
        <taxon>Candidatus Giovannoniibacteriota</taxon>
    </lineage>
</organism>
<dbReference type="Pfam" id="PF02878">
    <property type="entry name" value="PGM_PMM_I"/>
    <property type="match status" value="1"/>
</dbReference>
<dbReference type="PROSITE" id="PS00710">
    <property type="entry name" value="PGM_PMM"/>
    <property type="match status" value="1"/>
</dbReference>
<evidence type="ECO:0000313" key="13">
    <source>
        <dbReference type="Proteomes" id="UP000178276"/>
    </source>
</evidence>
<feature type="domain" description="Alpha-D-phosphohexomutase C-terminal" evidence="8">
    <location>
        <begin position="371"/>
        <end position="440"/>
    </location>
</feature>
<proteinExistence type="inferred from homology"/>
<dbReference type="PANTHER" id="PTHR43771">
    <property type="entry name" value="PHOSPHOMANNOMUTASE"/>
    <property type="match status" value="1"/>
</dbReference>
<name>A0A1F5WD96_9BACT</name>
<dbReference type="GO" id="GO:0016868">
    <property type="term" value="F:intramolecular phosphotransferase activity"/>
    <property type="evidence" value="ECO:0007669"/>
    <property type="project" value="InterPro"/>
</dbReference>
<keyword evidence="6" id="KW-0413">Isomerase</keyword>
<evidence type="ECO:0000259" key="8">
    <source>
        <dbReference type="Pfam" id="PF00408"/>
    </source>
</evidence>
<evidence type="ECO:0000256" key="2">
    <source>
        <dbReference type="ARBA" id="ARBA00010231"/>
    </source>
</evidence>
<dbReference type="InterPro" id="IPR005844">
    <property type="entry name" value="A-D-PHexomutase_a/b/a-I"/>
</dbReference>
<accession>A0A1F5WD96</accession>
<evidence type="ECO:0000259" key="11">
    <source>
        <dbReference type="Pfam" id="PF02880"/>
    </source>
</evidence>
<dbReference type="InterPro" id="IPR005846">
    <property type="entry name" value="A-D-PHexomutase_a/b/a-III"/>
</dbReference>
<dbReference type="EMBL" id="MFHJ01000033">
    <property type="protein sequence ID" value="OGF73577.1"/>
    <property type="molecule type" value="Genomic_DNA"/>
</dbReference>
<evidence type="ECO:0000256" key="1">
    <source>
        <dbReference type="ARBA" id="ARBA00001946"/>
    </source>
</evidence>
<dbReference type="InterPro" id="IPR005843">
    <property type="entry name" value="A-D-PHexomutase_C"/>
</dbReference>
<dbReference type="CDD" id="cd03089">
    <property type="entry name" value="PMM_PGM"/>
    <property type="match status" value="1"/>
</dbReference>
<evidence type="ECO:0000256" key="4">
    <source>
        <dbReference type="ARBA" id="ARBA00022723"/>
    </source>
</evidence>
<dbReference type="SUPFAM" id="SSF55957">
    <property type="entry name" value="Phosphoglucomutase, C-terminal domain"/>
    <property type="match status" value="1"/>
</dbReference>
<comment type="cofactor">
    <cofactor evidence="1">
        <name>Mg(2+)</name>
        <dbReference type="ChEBI" id="CHEBI:18420"/>
    </cofactor>
</comment>
<dbReference type="InterPro" id="IPR016055">
    <property type="entry name" value="A-D-PHexomutase_a/b/a-I/II/III"/>
</dbReference>
<dbReference type="InterPro" id="IPR016066">
    <property type="entry name" value="A-D-PHexomutase_CS"/>
</dbReference>
<dbReference type="GO" id="GO:0005975">
    <property type="term" value="P:carbohydrate metabolic process"/>
    <property type="evidence" value="ECO:0007669"/>
    <property type="project" value="InterPro"/>
</dbReference>
<keyword evidence="4 7" id="KW-0479">Metal-binding</keyword>
<dbReference type="InterPro" id="IPR036900">
    <property type="entry name" value="A-D-PHexomutase_C_sf"/>
</dbReference>
<dbReference type="Gene3D" id="3.30.310.50">
    <property type="entry name" value="Alpha-D-phosphohexomutase, C-terminal domain"/>
    <property type="match status" value="1"/>
</dbReference>
<dbReference type="GO" id="GO:0000287">
    <property type="term" value="F:magnesium ion binding"/>
    <property type="evidence" value="ECO:0007669"/>
    <property type="project" value="InterPro"/>
</dbReference>
<keyword evidence="5 7" id="KW-0460">Magnesium</keyword>
<evidence type="ECO:0000256" key="3">
    <source>
        <dbReference type="ARBA" id="ARBA00022553"/>
    </source>
</evidence>
<dbReference type="PANTHER" id="PTHR43771:SF1">
    <property type="entry name" value="PHOSPHOMANNOMUTASE"/>
    <property type="match status" value="1"/>
</dbReference>
<dbReference type="InterPro" id="IPR005845">
    <property type="entry name" value="A-D-PHexomutase_a/b/a-II"/>
</dbReference>
<evidence type="ECO:0000259" key="9">
    <source>
        <dbReference type="Pfam" id="PF02878"/>
    </source>
</evidence>
<sequence>MAFHDKVFKPYDIRGVYPEELDHNTIELIAEGFAEFLKSGGGKNCVVGEDVRSTSPEIAEIVIEKLLARGIDVIYIGQATTPMHLFSIAKSKADGGIMVTASHNPIRYNGFKIYKGIEAENEKTGLNKIKEIIKNGFPEYKGPRGGLSKVDLLKDYVDFLMKDVLPGERINAVFDAGGGAVGSVLSKILPLLKNVDAATLYMDPDPSLMAREPNPLLPEAERKIRETILEKKADIGFLFDPDGDRVIVLDEKGEPIRGDGILWLLAEKLARPGEAIVYDYCRSSRALVEDLEADSIRCFKSRVGHSFIKEEMRIEDAVLGGEISGHYYFKDFYYSDSALFATIKLLQLKASSKEPLSEMMRPYFRYFHSGEINFEVKNKDEMKSLFEERFKDGERDYFDGVTFRYPDWWFNIRPSGTEDLLRLVLEAKSKAVFDTKKEEVISFLFSKGARLSG</sequence>
<dbReference type="PRINTS" id="PR00509">
    <property type="entry name" value="PGMPMM"/>
</dbReference>
<feature type="domain" description="Alpha-D-phosphohexomutase alpha/beta/alpha" evidence="9">
    <location>
        <begin position="6"/>
        <end position="135"/>
    </location>
</feature>
<evidence type="ECO:0000259" key="10">
    <source>
        <dbReference type="Pfam" id="PF02879"/>
    </source>
</evidence>
<gene>
    <name evidence="12" type="ORF">A2W57_03760</name>
</gene>
<dbReference type="InterPro" id="IPR005841">
    <property type="entry name" value="Alpha-D-phosphohexomutase_SF"/>
</dbReference>
<dbReference type="AlphaFoldDB" id="A0A1F5WD96"/>
<evidence type="ECO:0000256" key="7">
    <source>
        <dbReference type="RuleBase" id="RU004326"/>
    </source>
</evidence>
<dbReference type="STRING" id="1798331.A2W57_03760"/>
<keyword evidence="3" id="KW-0597">Phosphoprotein</keyword>
<feature type="domain" description="Alpha-D-phosphohexomutase alpha/beta/alpha" evidence="10">
    <location>
        <begin position="155"/>
        <end position="253"/>
    </location>
</feature>
<dbReference type="Pfam" id="PF00408">
    <property type="entry name" value="PGM_PMM_IV"/>
    <property type="match status" value="1"/>
</dbReference>